<feature type="signal peptide" evidence="2">
    <location>
        <begin position="1"/>
        <end position="23"/>
    </location>
</feature>
<evidence type="ECO:0000256" key="2">
    <source>
        <dbReference type="SAM" id="SignalP"/>
    </source>
</evidence>
<dbReference type="Proteomes" id="UP000054564">
    <property type="component" value="Unassembled WGS sequence"/>
</dbReference>
<organism evidence="3 4">
    <name type="scientific">Puccinia striiformis f. sp. tritici PST-78</name>
    <dbReference type="NCBI Taxonomy" id="1165861"/>
    <lineage>
        <taxon>Eukaryota</taxon>
        <taxon>Fungi</taxon>
        <taxon>Dikarya</taxon>
        <taxon>Basidiomycota</taxon>
        <taxon>Pucciniomycotina</taxon>
        <taxon>Pucciniomycetes</taxon>
        <taxon>Pucciniales</taxon>
        <taxon>Pucciniaceae</taxon>
        <taxon>Puccinia</taxon>
    </lineage>
</organism>
<name>A0A0L0V4J1_9BASI</name>
<evidence type="ECO:0000313" key="4">
    <source>
        <dbReference type="Proteomes" id="UP000054564"/>
    </source>
</evidence>
<feature type="compositionally biased region" description="Basic and acidic residues" evidence="1">
    <location>
        <begin position="126"/>
        <end position="153"/>
    </location>
</feature>
<protein>
    <submittedName>
        <fullName evidence="3">Uncharacterized protein</fullName>
    </submittedName>
</protein>
<gene>
    <name evidence="3" type="ORF">PSTG_12442</name>
</gene>
<keyword evidence="2" id="KW-0732">Signal</keyword>
<evidence type="ECO:0000313" key="3">
    <source>
        <dbReference type="EMBL" id="KNE94213.1"/>
    </source>
</evidence>
<dbReference type="AlphaFoldDB" id="A0A0L0V4J1"/>
<sequence>MVAERAVSICLSIVLTCFNFTLATPPWLPDAESPTSLSGESIHDLDFNPDLFADLTPLQVEPAKPRGLAEDFSDELLNQHSPPLDPHSHILDEWVKKVRSGVFDTSSSGSRSAPPPSVKSTVDNGSVKKDPTVRLEQDTIQVEKSDPLLGEHSRDQPITAENEQLTQAALGKHPRDGPVGENELLTQPARKRREYVKKVLTLEDFTSKTFISAAYQVGQMKLSDQSRGDAEVVRRCVALIEQALKGIALDIHTYPSIEMDKLRIVRVRTRSSVEAIDQVQIRLKKGNGMASKRDLSRRILALLKALNMYHNMAVLSGLDQLMMGVNESAHQNLIEWFFFILFEGTTHSWPLLGRFRTFYPPPNPELLFEKKPQQFLIKILTSEEPITKESAFTAAIKLIGYWYKDRVSEIIRLDAIAGPGNPHPPPPFNKKFFRQEYEKAIRQNFPLDVNLKTSWQSTLFF</sequence>
<feature type="region of interest" description="Disordered" evidence="1">
    <location>
        <begin position="103"/>
        <end position="153"/>
    </location>
</feature>
<feature type="chain" id="PRO_5005548821" evidence="2">
    <location>
        <begin position="24"/>
        <end position="461"/>
    </location>
</feature>
<dbReference type="EMBL" id="AJIL01000121">
    <property type="protein sequence ID" value="KNE94213.1"/>
    <property type="molecule type" value="Genomic_DNA"/>
</dbReference>
<evidence type="ECO:0000256" key="1">
    <source>
        <dbReference type="SAM" id="MobiDB-lite"/>
    </source>
</evidence>
<accession>A0A0L0V4J1</accession>
<reference evidence="4" key="1">
    <citation type="submission" date="2014-03" db="EMBL/GenBank/DDBJ databases">
        <title>The Genome Sequence of Puccinia striiformis f. sp. tritici PST-78.</title>
        <authorList>
            <consortium name="The Broad Institute Genome Sequencing Platform"/>
            <person name="Cuomo C."/>
            <person name="Hulbert S."/>
            <person name="Chen X."/>
            <person name="Walker B."/>
            <person name="Young S.K."/>
            <person name="Zeng Q."/>
            <person name="Gargeya S."/>
            <person name="Fitzgerald M."/>
            <person name="Haas B."/>
            <person name="Abouelleil A."/>
            <person name="Alvarado L."/>
            <person name="Arachchi H.M."/>
            <person name="Berlin A.M."/>
            <person name="Chapman S.B."/>
            <person name="Goldberg J."/>
            <person name="Griggs A."/>
            <person name="Gujja S."/>
            <person name="Hansen M."/>
            <person name="Howarth C."/>
            <person name="Imamovic A."/>
            <person name="Larimer J."/>
            <person name="McCowan C."/>
            <person name="Montmayeur A."/>
            <person name="Murphy C."/>
            <person name="Neiman D."/>
            <person name="Pearson M."/>
            <person name="Priest M."/>
            <person name="Roberts A."/>
            <person name="Saif S."/>
            <person name="Shea T."/>
            <person name="Sisk P."/>
            <person name="Sykes S."/>
            <person name="Wortman J."/>
            <person name="Nusbaum C."/>
            <person name="Birren B."/>
        </authorList>
    </citation>
    <scope>NUCLEOTIDE SEQUENCE [LARGE SCALE GENOMIC DNA]</scope>
    <source>
        <strain evidence="4">race PST-78</strain>
    </source>
</reference>
<keyword evidence="4" id="KW-1185">Reference proteome</keyword>
<dbReference type="OrthoDB" id="10608021at2759"/>
<proteinExistence type="predicted"/>
<comment type="caution">
    <text evidence="3">The sequence shown here is derived from an EMBL/GenBank/DDBJ whole genome shotgun (WGS) entry which is preliminary data.</text>
</comment>